<accession>A0AAI8VJ42</accession>
<dbReference type="InterPro" id="IPR036864">
    <property type="entry name" value="Zn2-C6_fun-type_DNA-bd_sf"/>
</dbReference>
<name>A0AAI8VJ42_9PEZI</name>
<keyword evidence="2" id="KW-0539">Nucleus</keyword>
<dbReference type="Pfam" id="PF00172">
    <property type="entry name" value="Zn_clus"/>
    <property type="match status" value="1"/>
</dbReference>
<dbReference type="CDD" id="cd00067">
    <property type="entry name" value="GAL4"/>
    <property type="match status" value="1"/>
</dbReference>
<dbReference type="GO" id="GO:0000981">
    <property type="term" value="F:DNA-binding transcription factor activity, RNA polymerase II-specific"/>
    <property type="evidence" value="ECO:0007669"/>
    <property type="project" value="InterPro"/>
</dbReference>
<dbReference type="EMBL" id="CAUWAG010000007">
    <property type="protein sequence ID" value="CAJ2505486.1"/>
    <property type="molecule type" value="Genomic_DNA"/>
</dbReference>
<evidence type="ECO:0000256" key="2">
    <source>
        <dbReference type="ARBA" id="ARBA00023242"/>
    </source>
</evidence>
<organism evidence="4 5">
    <name type="scientific">Anthostomella pinea</name>
    <dbReference type="NCBI Taxonomy" id="933095"/>
    <lineage>
        <taxon>Eukaryota</taxon>
        <taxon>Fungi</taxon>
        <taxon>Dikarya</taxon>
        <taxon>Ascomycota</taxon>
        <taxon>Pezizomycotina</taxon>
        <taxon>Sordariomycetes</taxon>
        <taxon>Xylariomycetidae</taxon>
        <taxon>Xylariales</taxon>
        <taxon>Xylariaceae</taxon>
        <taxon>Anthostomella</taxon>
    </lineage>
</organism>
<dbReference type="Gene3D" id="4.10.240.10">
    <property type="entry name" value="Zn(2)-C6 fungal-type DNA-binding domain"/>
    <property type="match status" value="1"/>
</dbReference>
<dbReference type="GO" id="GO:0000976">
    <property type="term" value="F:transcription cis-regulatory region binding"/>
    <property type="evidence" value="ECO:0007669"/>
    <property type="project" value="TreeGrafter"/>
</dbReference>
<dbReference type="InterPro" id="IPR001138">
    <property type="entry name" value="Zn2Cys6_DnaBD"/>
</dbReference>
<evidence type="ECO:0000259" key="3">
    <source>
        <dbReference type="Pfam" id="PF00172"/>
    </source>
</evidence>
<dbReference type="PANTHER" id="PTHR37534">
    <property type="entry name" value="TRANSCRIPTIONAL ACTIVATOR PROTEIN UGA3"/>
    <property type="match status" value="1"/>
</dbReference>
<proteinExistence type="predicted"/>
<dbReference type="Pfam" id="PF11951">
    <property type="entry name" value="Fungal_trans_2"/>
    <property type="match status" value="1"/>
</dbReference>
<gene>
    <name evidence="4" type="ORF">KHLLAP_LOCUS5954</name>
</gene>
<keyword evidence="5" id="KW-1185">Reference proteome</keyword>
<evidence type="ECO:0000313" key="5">
    <source>
        <dbReference type="Proteomes" id="UP001295740"/>
    </source>
</evidence>
<comment type="subcellular location">
    <subcellularLocation>
        <location evidence="1">Nucleus</location>
    </subcellularLocation>
</comment>
<feature type="domain" description="Zn(2)-C6 fungal-type" evidence="3">
    <location>
        <begin position="2"/>
        <end position="31"/>
    </location>
</feature>
<dbReference type="InterPro" id="IPR021858">
    <property type="entry name" value="Fun_TF"/>
</dbReference>
<comment type="caution">
    <text evidence="4">The sequence shown here is derived from an EMBL/GenBank/DDBJ whole genome shotgun (WGS) entry which is preliminary data.</text>
</comment>
<dbReference type="PANTHER" id="PTHR37534:SF49">
    <property type="entry name" value="LYSINE BIOSYNTHESIS REGULATORY PROTEIN LYS14"/>
    <property type="match status" value="1"/>
</dbReference>
<dbReference type="GO" id="GO:0005634">
    <property type="term" value="C:nucleus"/>
    <property type="evidence" value="ECO:0007669"/>
    <property type="project" value="UniProtKB-SubCell"/>
</dbReference>
<reference evidence="4" key="1">
    <citation type="submission" date="2023-10" db="EMBL/GenBank/DDBJ databases">
        <authorList>
            <person name="Hackl T."/>
        </authorList>
    </citation>
    <scope>NUCLEOTIDE SEQUENCE</scope>
</reference>
<protein>
    <submittedName>
        <fullName evidence="4">Uu.00g128800.m01.CDS01</fullName>
    </submittedName>
</protein>
<sequence>MRKVKCDEAKPECRNCVGRGLICTHEVQLKWHAEFETRGVAFGRQGVWTKKPERKSRNPQPRSDLDNASVQWCCVPWIQPHHFLNTLYSDFEHRTDGEAQAITDIGDEVSVASLELVSLSPRSPLQTGLTPSPSSFPSIGGIDFSLLDYYLYKICPLTTASRSITSPFATLVLPMVSTPGQEDVLQSVLALAACHRSASGPHWTQTALKLKGSVLTSLRRRLASHYDLATFQQDPQILVIMMFLCLYEIVDKCDHRWVIHLKASQDIMQRARNSGTSLAARSSNELMSFTERFFAFQDVISRTACGNSALFDAEYWETTDCQFQVDSWMSCSPELAGIICRTTEIGREKMAGNISAELLTEHGNALQSRLNSIASRSMDREDEGLAFTAELKRMSVLLYMHCVLHDTSPTTPLVVDLVRRILHGVNTLLESGSLAGVAFSVFVAAVELDTADEELFTDSNTGEPVYGRRLVLEVLDAMSRHSLSNVSRTRAVIRKVWRLRDMHAESDSLQYSAQHYLSGAGQLNDWNFFVAPNSSNISLA</sequence>
<evidence type="ECO:0000256" key="1">
    <source>
        <dbReference type="ARBA" id="ARBA00004123"/>
    </source>
</evidence>
<dbReference type="AlphaFoldDB" id="A0AAI8VJ42"/>
<dbReference type="GO" id="GO:0008270">
    <property type="term" value="F:zinc ion binding"/>
    <property type="evidence" value="ECO:0007669"/>
    <property type="project" value="InterPro"/>
</dbReference>
<dbReference type="SUPFAM" id="SSF57701">
    <property type="entry name" value="Zn2/Cys6 DNA-binding domain"/>
    <property type="match status" value="1"/>
</dbReference>
<dbReference type="Proteomes" id="UP001295740">
    <property type="component" value="Unassembled WGS sequence"/>
</dbReference>
<dbReference type="GO" id="GO:0045944">
    <property type="term" value="P:positive regulation of transcription by RNA polymerase II"/>
    <property type="evidence" value="ECO:0007669"/>
    <property type="project" value="TreeGrafter"/>
</dbReference>
<evidence type="ECO:0000313" key="4">
    <source>
        <dbReference type="EMBL" id="CAJ2505486.1"/>
    </source>
</evidence>